<protein>
    <submittedName>
        <fullName evidence="1">Transposase</fullName>
    </submittedName>
</protein>
<dbReference type="PANTHER" id="PTHR48098">
    <property type="entry name" value="ENTEROCHELIN ESTERASE-RELATED"/>
    <property type="match status" value="1"/>
</dbReference>
<dbReference type="OrthoDB" id="9775130at2"/>
<dbReference type="SUPFAM" id="SSF53474">
    <property type="entry name" value="alpha/beta-Hydrolases"/>
    <property type="match status" value="1"/>
</dbReference>
<organism evidence="1 2">
    <name type="scientific">Desulfobulbus oralis</name>
    <dbReference type="NCBI Taxonomy" id="1986146"/>
    <lineage>
        <taxon>Bacteria</taxon>
        <taxon>Pseudomonadati</taxon>
        <taxon>Thermodesulfobacteriota</taxon>
        <taxon>Desulfobulbia</taxon>
        <taxon>Desulfobulbales</taxon>
        <taxon>Desulfobulbaceae</taxon>
        <taxon>Desulfobulbus</taxon>
    </lineage>
</organism>
<accession>A0A2L1GMA7</accession>
<dbReference type="RefSeq" id="WP_104936106.1">
    <property type="nucleotide sequence ID" value="NZ_CP021255.1"/>
</dbReference>
<dbReference type="InterPro" id="IPR000801">
    <property type="entry name" value="Esterase-like"/>
</dbReference>
<evidence type="ECO:0000313" key="1">
    <source>
        <dbReference type="EMBL" id="AVD70819.1"/>
    </source>
</evidence>
<sequence length="251" mass="29476">MYVENHHWDSPSLSRNMRIREYGHLGVPIVVFPCSLGHYDDYEGMGMVDAISDFIDGGIIRLFCVESVDAGTWFNFGVAPGERDRRYQEYDSYMVNEVVPFIRERCRQPELRIMTNGCSMGAYHAVNLFLKHPDLFAGCLALSGLYRLDRREFGMQAGDMEQVYFNSPIHYLSGIGNPWYLDWYRKSDIVLCVGQGAWEEACLEDTRSMAEIFREKQIPAWVDFWGHDVDHDWPWWFRQMRYFLGSIYREP</sequence>
<dbReference type="InterPro" id="IPR050583">
    <property type="entry name" value="Mycobacterial_A85_antigen"/>
</dbReference>
<dbReference type="InterPro" id="IPR029058">
    <property type="entry name" value="AB_hydrolase_fold"/>
</dbReference>
<evidence type="ECO:0000313" key="2">
    <source>
        <dbReference type="Proteomes" id="UP000239867"/>
    </source>
</evidence>
<dbReference type="Pfam" id="PF00756">
    <property type="entry name" value="Esterase"/>
    <property type="match status" value="1"/>
</dbReference>
<dbReference type="KEGG" id="deo:CAY53_04425"/>
<proteinExistence type="predicted"/>
<dbReference type="Proteomes" id="UP000239867">
    <property type="component" value="Chromosome"/>
</dbReference>
<dbReference type="PANTHER" id="PTHR48098:SF3">
    <property type="entry name" value="IRON(III) ENTEROBACTIN ESTERASE"/>
    <property type="match status" value="1"/>
</dbReference>
<keyword evidence="2" id="KW-1185">Reference proteome</keyword>
<name>A0A2L1GMA7_9BACT</name>
<gene>
    <name evidence="1" type="ORF">CAY53_04425</name>
</gene>
<dbReference type="AlphaFoldDB" id="A0A2L1GMA7"/>
<reference evidence="1 2" key="1">
    <citation type="journal article" date="2018" name="MBio">
        <title>Insights into the evolution of host association through the isolation and characterization of a novel human periodontal pathobiont, Desulfobulbus oralis.</title>
        <authorList>
            <person name="Cross K.L."/>
            <person name="Chirania P."/>
            <person name="Xiong W."/>
            <person name="Beall C.J."/>
            <person name="Elkins J.G."/>
            <person name="Giannone R.J."/>
            <person name="Griffen A.L."/>
            <person name="Guss A.M."/>
            <person name="Hettich R.L."/>
            <person name="Joshi S.S."/>
            <person name="Mokrzan E.M."/>
            <person name="Martin R.K."/>
            <person name="Zhulin I.B."/>
            <person name="Leys E.J."/>
            <person name="Podar M."/>
        </authorList>
    </citation>
    <scope>NUCLEOTIDE SEQUENCE [LARGE SCALE GENOMIC DNA]</scope>
    <source>
        <strain evidence="1 2">ORNL</strain>
    </source>
</reference>
<dbReference type="EMBL" id="CP021255">
    <property type="protein sequence ID" value="AVD70819.1"/>
    <property type="molecule type" value="Genomic_DNA"/>
</dbReference>
<dbReference type="Gene3D" id="3.40.50.1820">
    <property type="entry name" value="alpha/beta hydrolase"/>
    <property type="match status" value="1"/>
</dbReference>